<feature type="domain" description="F-box" evidence="1">
    <location>
        <begin position="20"/>
        <end position="60"/>
    </location>
</feature>
<dbReference type="PANTHER" id="PTHR35546:SF25">
    <property type="entry name" value="F-BOX DOMAIN-CONTAINING PROTEIN"/>
    <property type="match status" value="1"/>
</dbReference>
<sequence>MEGEITSTTASTSAAEAVAYNDDVLMEILLLLPAKSLVRFKAVSKHWHSLISTSSFSHLHTLRHCKPHTSFLLRAAPSLFFYFNPTKITMSTIRPPGSRGSCLLEKESLLGLQLAFDPSKSPHYKVICLSNTSYSIHFCEIQVYESGTRKWKRLEEVFTSSDFRNFDKGVYWNNGIYWIASGGQILRFDIEKCIFKSSPATMLTSQGARSLNMVNLMESSGRMHCVLHNDTMTSLLLVYEVTDNGNNWFLKYSVNLDLVTASFDERTCGKISVMGIITGERKEELSLVFHIPGKILACRFHDGSLEELLDLRVLKFYREGQLQFGYRDAYQFIESLAPV</sequence>
<reference evidence="2" key="2">
    <citation type="journal article" date="2024" name="Plant">
        <title>Genomic evolution and insights into agronomic trait innovations of Sesamum species.</title>
        <authorList>
            <person name="Miao H."/>
            <person name="Wang L."/>
            <person name="Qu L."/>
            <person name="Liu H."/>
            <person name="Sun Y."/>
            <person name="Le M."/>
            <person name="Wang Q."/>
            <person name="Wei S."/>
            <person name="Zheng Y."/>
            <person name="Lin W."/>
            <person name="Duan Y."/>
            <person name="Cao H."/>
            <person name="Xiong S."/>
            <person name="Wang X."/>
            <person name="Wei L."/>
            <person name="Li C."/>
            <person name="Ma Q."/>
            <person name="Ju M."/>
            <person name="Zhao R."/>
            <person name="Li G."/>
            <person name="Mu C."/>
            <person name="Tian Q."/>
            <person name="Mei H."/>
            <person name="Zhang T."/>
            <person name="Gao T."/>
            <person name="Zhang H."/>
        </authorList>
    </citation>
    <scope>NUCLEOTIDE SEQUENCE</scope>
    <source>
        <strain evidence="2">G02</strain>
    </source>
</reference>
<dbReference type="InterPro" id="IPR055290">
    <property type="entry name" value="At3g26010-like"/>
</dbReference>
<evidence type="ECO:0000313" key="2">
    <source>
        <dbReference type="EMBL" id="KAL0402808.1"/>
    </source>
</evidence>
<dbReference type="SUPFAM" id="SSF81383">
    <property type="entry name" value="F-box domain"/>
    <property type="match status" value="1"/>
</dbReference>
<dbReference type="CDD" id="cd22157">
    <property type="entry name" value="F-box_AtFBW1-like"/>
    <property type="match status" value="1"/>
</dbReference>
<dbReference type="InterPro" id="IPR001810">
    <property type="entry name" value="F-box_dom"/>
</dbReference>
<dbReference type="EMBL" id="JACGWJ010000008">
    <property type="protein sequence ID" value="KAL0402808.1"/>
    <property type="molecule type" value="Genomic_DNA"/>
</dbReference>
<dbReference type="PANTHER" id="PTHR35546">
    <property type="entry name" value="F-BOX PROTEIN INTERACTION DOMAIN PROTEIN-RELATED"/>
    <property type="match status" value="1"/>
</dbReference>
<proteinExistence type="predicted"/>
<comment type="caution">
    <text evidence="2">The sequence shown here is derived from an EMBL/GenBank/DDBJ whole genome shotgun (WGS) entry which is preliminary data.</text>
</comment>
<gene>
    <name evidence="2" type="ORF">Sradi_1921600</name>
</gene>
<accession>A0AAW2TDC9</accession>
<protein>
    <submittedName>
        <fullName evidence="2">F-box protein</fullName>
    </submittedName>
</protein>
<organism evidence="2">
    <name type="scientific">Sesamum radiatum</name>
    <name type="common">Black benniseed</name>
    <dbReference type="NCBI Taxonomy" id="300843"/>
    <lineage>
        <taxon>Eukaryota</taxon>
        <taxon>Viridiplantae</taxon>
        <taxon>Streptophyta</taxon>
        <taxon>Embryophyta</taxon>
        <taxon>Tracheophyta</taxon>
        <taxon>Spermatophyta</taxon>
        <taxon>Magnoliopsida</taxon>
        <taxon>eudicotyledons</taxon>
        <taxon>Gunneridae</taxon>
        <taxon>Pentapetalae</taxon>
        <taxon>asterids</taxon>
        <taxon>lamiids</taxon>
        <taxon>Lamiales</taxon>
        <taxon>Pedaliaceae</taxon>
        <taxon>Sesamum</taxon>
    </lineage>
</organism>
<evidence type="ECO:0000259" key="1">
    <source>
        <dbReference type="SMART" id="SM00256"/>
    </source>
</evidence>
<dbReference type="Pfam" id="PF00646">
    <property type="entry name" value="F-box"/>
    <property type="match status" value="1"/>
</dbReference>
<dbReference type="Gene3D" id="1.20.1280.50">
    <property type="match status" value="1"/>
</dbReference>
<dbReference type="SMART" id="SM00256">
    <property type="entry name" value="FBOX"/>
    <property type="match status" value="1"/>
</dbReference>
<name>A0AAW2TDC9_SESRA</name>
<dbReference type="AlphaFoldDB" id="A0AAW2TDC9"/>
<dbReference type="InterPro" id="IPR036047">
    <property type="entry name" value="F-box-like_dom_sf"/>
</dbReference>
<reference evidence="2" key="1">
    <citation type="submission" date="2020-06" db="EMBL/GenBank/DDBJ databases">
        <authorList>
            <person name="Li T."/>
            <person name="Hu X."/>
            <person name="Zhang T."/>
            <person name="Song X."/>
            <person name="Zhang H."/>
            <person name="Dai N."/>
            <person name="Sheng W."/>
            <person name="Hou X."/>
            <person name="Wei L."/>
        </authorList>
    </citation>
    <scope>NUCLEOTIDE SEQUENCE</scope>
    <source>
        <strain evidence="2">G02</strain>
        <tissue evidence="2">Leaf</tissue>
    </source>
</reference>